<feature type="region of interest" description="Disordered" evidence="1">
    <location>
        <begin position="1"/>
        <end position="89"/>
    </location>
</feature>
<dbReference type="RefSeq" id="XP_064669388.1">
    <property type="nucleotide sequence ID" value="XM_064808562.1"/>
</dbReference>
<feature type="compositionally biased region" description="Low complexity" evidence="1">
    <location>
        <begin position="195"/>
        <end position="217"/>
    </location>
</feature>
<dbReference type="Gene3D" id="3.30.710.10">
    <property type="entry name" value="Potassium Channel Kv1.1, Chain A"/>
    <property type="match status" value="1"/>
</dbReference>
<dbReference type="EMBL" id="MU853344">
    <property type="protein sequence ID" value="KAK4111818.1"/>
    <property type="molecule type" value="Genomic_DNA"/>
</dbReference>
<accession>A0AAN6YRP3</accession>
<feature type="compositionally biased region" description="Pro residues" evidence="1">
    <location>
        <begin position="313"/>
        <end position="336"/>
    </location>
</feature>
<gene>
    <name evidence="3" type="ORF">N656DRAFT_123919</name>
</gene>
<proteinExistence type="predicted"/>
<dbReference type="AlphaFoldDB" id="A0AAN6YRP3"/>
<evidence type="ECO:0000259" key="2">
    <source>
        <dbReference type="PROSITE" id="PS50097"/>
    </source>
</evidence>
<dbReference type="Proteomes" id="UP001302812">
    <property type="component" value="Unassembled WGS sequence"/>
</dbReference>
<reference evidence="3" key="2">
    <citation type="submission" date="2023-05" db="EMBL/GenBank/DDBJ databases">
        <authorList>
            <consortium name="Lawrence Berkeley National Laboratory"/>
            <person name="Steindorff A."/>
            <person name="Hensen N."/>
            <person name="Bonometti L."/>
            <person name="Westerberg I."/>
            <person name="Brannstrom I.O."/>
            <person name="Guillou S."/>
            <person name="Cros-Aarteil S."/>
            <person name="Calhoun S."/>
            <person name="Haridas S."/>
            <person name="Kuo A."/>
            <person name="Mondo S."/>
            <person name="Pangilinan J."/>
            <person name="Riley R."/>
            <person name="Labutti K."/>
            <person name="Andreopoulos B."/>
            <person name="Lipzen A."/>
            <person name="Chen C."/>
            <person name="Yanf M."/>
            <person name="Daum C."/>
            <person name="Ng V."/>
            <person name="Clum A."/>
            <person name="Ohm R."/>
            <person name="Martin F."/>
            <person name="Silar P."/>
            <person name="Natvig D."/>
            <person name="Lalanne C."/>
            <person name="Gautier V."/>
            <person name="Ament-Velasquez S.L."/>
            <person name="Kruys A."/>
            <person name="Hutchinson M.I."/>
            <person name="Powell A.J."/>
            <person name="Barry K."/>
            <person name="Miller A.N."/>
            <person name="Grigoriev I.V."/>
            <person name="Debuchy R."/>
            <person name="Gladieux P."/>
            <person name="Thoren M.H."/>
            <person name="Johannesson H."/>
        </authorList>
    </citation>
    <scope>NUCLEOTIDE SEQUENCE</scope>
    <source>
        <strain evidence="3">CBS 508.74</strain>
    </source>
</reference>
<dbReference type="PROSITE" id="PS50097">
    <property type="entry name" value="BTB"/>
    <property type="match status" value="1"/>
</dbReference>
<comment type="caution">
    <text evidence="3">The sequence shown here is derived from an EMBL/GenBank/DDBJ whole genome shotgun (WGS) entry which is preliminary data.</text>
</comment>
<evidence type="ECO:0000313" key="4">
    <source>
        <dbReference type="Proteomes" id="UP001302812"/>
    </source>
</evidence>
<feature type="compositionally biased region" description="Basic residues" evidence="1">
    <location>
        <begin position="218"/>
        <end position="229"/>
    </location>
</feature>
<evidence type="ECO:0000313" key="3">
    <source>
        <dbReference type="EMBL" id="KAK4111818.1"/>
    </source>
</evidence>
<evidence type="ECO:0000256" key="1">
    <source>
        <dbReference type="SAM" id="MobiDB-lite"/>
    </source>
</evidence>
<dbReference type="PANTHER" id="PTHR47843">
    <property type="entry name" value="BTB DOMAIN-CONTAINING PROTEIN-RELATED"/>
    <property type="match status" value="1"/>
</dbReference>
<dbReference type="SUPFAM" id="SSF54695">
    <property type="entry name" value="POZ domain"/>
    <property type="match status" value="1"/>
</dbReference>
<feature type="region of interest" description="Disordered" evidence="1">
    <location>
        <begin position="272"/>
        <end position="344"/>
    </location>
</feature>
<dbReference type="GeneID" id="89932685"/>
<dbReference type="Pfam" id="PF00651">
    <property type="entry name" value="BTB"/>
    <property type="match status" value="1"/>
</dbReference>
<keyword evidence="4" id="KW-1185">Reference proteome</keyword>
<sequence>MTEETSREGSGTATPVPAPAPERSESAGRSSSGSASGSQRSGGGSSASRPRADTERTLDDVMREPSTTVPDVVVLDSLPEGPRRKESLNPREDLWLSTADGRYNSPIIPLRVGEPPRVETFYVHKHILLKSEYFEKALCGEFRESDTQSIDLPEEDPAIFHFLVAYLYEGRYDPIKPVASVLVPDQDKGKGPAGSDSASESDSDSAASFTSDISAISRRQRERRYRRQQRQWERVNRKHPGMHRPNCVCPTCLAASGPPCWSCRAPRAPPTMPPPPHHHPGAVLLDRDPLPPRPPRRGGPGHPPRRRNHIQPPIQPPPPPPIGRPMSPPHAPPPPASGWEPNLGRLSTEEDLRTWLQAYELNLDVYILANKFLLDGFKREIARCAVDMLETAGADAAVPQVLFLCRKLYDGLPETDPLLRMISARVAFLQPWRRAPPEQTNDFWLGNPEIAPLLLREMAARREDEVAAAYGRQLPSMVRPWYLAQAGDLDFGLQPMPGPPPMPPPGMPPHLAGVPYPNGQYRGPPGGGRAARGW</sequence>
<name>A0AAN6YRP3_9PEZI</name>
<feature type="domain" description="BTB" evidence="2">
    <location>
        <begin position="108"/>
        <end position="176"/>
    </location>
</feature>
<dbReference type="InterPro" id="IPR000210">
    <property type="entry name" value="BTB/POZ_dom"/>
</dbReference>
<reference evidence="3" key="1">
    <citation type="journal article" date="2023" name="Mol. Phylogenet. Evol.">
        <title>Genome-scale phylogeny and comparative genomics of the fungal order Sordariales.</title>
        <authorList>
            <person name="Hensen N."/>
            <person name="Bonometti L."/>
            <person name="Westerberg I."/>
            <person name="Brannstrom I.O."/>
            <person name="Guillou S."/>
            <person name="Cros-Aarteil S."/>
            <person name="Calhoun S."/>
            <person name="Haridas S."/>
            <person name="Kuo A."/>
            <person name="Mondo S."/>
            <person name="Pangilinan J."/>
            <person name="Riley R."/>
            <person name="LaButti K."/>
            <person name="Andreopoulos B."/>
            <person name="Lipzen A."/>
            <person name="Chen C."/>
            <person name="Yan M."/>
            <person name="Daum C."/>
            <person name="Ng V."/>
            <person name="Clum A."/>
            <person name="Steindorff A."/>
            <person name="Ohm R.A."/>
            <person name="Martin F."/>
            <person name="Silar P."/>
            <person name="Natvig D.O."/>
            <person name="Lalanne C."/>
            <person name="Gautier V."/>
            <person name="Ament-Velasquez S.L."/>
            <person name="Kruys A."/>
            <person name="Hutchinson M.I."/>
            <person name="Powell A.J."/>
            <person name="Barry K."/>
            <person name="Miller A.N."/>
            <person name="Grigoriev I.V."/>
            <person name="Debuchy R."/>
            <person name="Gladieux P."/>
            <person name="Hiltunen Thoren M."/>
            <person name="Johannesson H."/>
        </authorList>
    </citation>
    <scope>NUCLEOTIDE SEQUENCE</scope>
    <source>
        <strain evidence="3">CBS 508.74</strain>
    </source>
</reference>
<feature type="compositionally biased region" description="Basic and acidic residues" evidence="1">
    <location>
        <begin position="50"/>
        <end position="63"/>
    </location>
</feature>
<dbReference type="PANTHER" id="PTHR47843:SF6">
    <property type="entry name" value="BTB DOMAIN-CONTAINING PROTEIN"/>
    <property type="match status" value="1"/>
</dbReference>
<dbReference type="InterPro" id="IPR011333">
    <property type="entry name" value="SKP1/BTB/POZ_sf"/>
</dbReference>
<dbReference type="CDD" id="cd18186">
    <property type="entry name" value="BTB_POZ_ZBTB_KLHL-like"/>
    <property type="match status" value="1"/>
</dbReference>
<feature type="region of interest" description="Disordered" evidence="1">
    <location>
        <begin position="182"/>
        <end position="245"/>
    </location>
</feature>
<feature type="compositionally biased region" description="Low complexity" evidence="1">
    <location>
        <begin position="27"/>
        <end position="39"/>
    </location>
</feature>
<organism evidence="3 4">
    <name type="scientific">Canariomyces notabilis</name>
    <dbReference type="NCBI Taxonomy" id="2074819"/>
    <lineage>
        <taxon>Eukaryota</taxon>
        <taxon>Fungi</taxon>
        <taxon>Dikarya</taxon>
        <taxon>Ascomycota</taxon>
        <taxon>Pezizomycotina</taxon>
        <taxon>Sordariomycetes</taxon>
        <taxon>Sordariomycetidae</taxon>
        <taxon>Sordariales</taxon>
        <taxon>Chaetomiaceae</taxon>
        <taxon>Canariomyces</taxon>
    </lineage>
</organism>
<protein>
    <recommendedName>
        <fullName evidence="2">BTB domain-containing protein</fullName>
    </recommendedName>
</protein>